<reference evidence="3 4" key="1">
    <citation type="submission" date="2018-11" db="EMBL/GenBank/DDBJ databases">
        <title>Flavobacterium sp. nov., YIM 102701-2 draft genome.</title>
        <authorList>
            <person name="Li G."/>
            <person name="Jiang Y."/>
        </authorList>
    </citation>
    <scope>NUCLEOTIDE SEQUENCE [LARGE SCALE GENOMIC DNA]</scope>
    <source>
        <strain evidence="3 4">YIM 102701-2</strain>
    </source>
</reference>
<dbReference type="EMBL" id="RQVQ01000018">
    <property type="protein sequence ID" value="RRJ90324.1"/>
    <property type="molecule type" value="Genomic_DNA"/>
</dbReference>
<dbReference type="Proteomes" id="UP000275719">
    <property type="component" value="Unassembled WGS sequence"/>
</dbReference>
<dbReference type="OrthoDB" id="1000417at2"/>
<dbReference type="AlphaFoldDB" id="A0A3P3W6H7"/>
<name>A0A3P3W6H7_9FLAO</name>
<sequence length="393" mass="46169">MDLSFILLPEIQKFINENLNTDVQKLALKKNPFPEYDWKIIINQIHAKQKAQYKLPTWFETENIIFPSVLSIEQTSSEPLAKFKTSLISGERLIDLTGGFGIDAYYFSKQFKEVYHCEFNEDLSDIVKSNARFLQSQNIKTFKGDSLEILKNLNQTFDWIYIDPARRSDSKQKVFLLKDCTPNVPENLEEYFKYSNQILIKSAPILDISAGINELEFVKKIYIISLENEVKELLWILEKGFKQKIELEAVNINKTEDYKIYKTTLEDDSFCDFSQPKNYLYEPFSSVMKTGNFNKIANDFNLGKLHQHSHLYTNDDLIDFPGRRFKIESIIPYQKKEMKAVFENQKYNITIRNFPISVEELRKKWKIKDGGSKFAFFTTNFQNEKIVLICNKI</sequence>
<dbReference type="GO" id="GO:0008168">
    <property type="term" value="F:methyltransferase activity"/>
    <property type="evidence" value="ECO:0007669"/>
    <property type="project" value="UniProtKB-KW"/>
</dbReference>
<dbReference type="SUPFAM" id="SSF53335">
    <property type="entry name" value="S-adenosyl-L-methionine-dependent methyltransferases"/>
    <property type="match status" value="1"/>
</dbReference>
<proteinExistence type="predicted"/>
<dbReference type="GO" id="GO:0032259">
    <property type="term" value="P:methylation"/>
    <property type="evidence" value="ECO:0007669"/>
    <property type="project" value="UniProtKB-KW"/>
</dbReference>
<feature type="domain" description="PG-1098 ferredoxin-like" evidence="2">
    <location>
        <begin position="279"/>
        <end position="321"/>
    </location>
</feature>
<dbReference type="InterPro" id="IPR054168">
    <property type="entry name" value="PG_1098_Fer"/>
</dbReference>
<keyword evidence="3" id="KW-0489">Methyltransferase</keyword>
<keyword evidence="4" id="KW-1185">Reference proteome</keyword>
<dbReference type="Gene3D" id="3.40.50.150">
    <property type="entry name" value="Vaccinia Virus protein VP39"/>
    <property type="match status" value="1"/>
</dbReference>
<dbReference type="RefSeq" id="WP_125019152.1">
    <property type="nucleotide sequence ID" value="NZ_RQVQ01000018.1"/>
</dbReference>
<organism evidence="3 4">
    <name type="scientific">Paenimyroides tangerinum</name>
    <dbReference type="NCBI Taxonomy" id="2488728"/>
    <lineage>
        <taxon>Bacteria</taxon>
        <taxon>Pseudomonadati</taxon>
        <taxon>Bacteroidota</taxon>
        <taxon>Flavobacteriia</taxon>
        <taxon>Flavobacteriales</taxon>
        <taxon>Flavobacteriaceae</taxon>
        <taxon>Paenimyroides</taxon>
    </lineage>
</organism>
<evidence type="ECO:0000259" key="1">
    <source>
        <dbReference type="Pfam" id="PF18096"/>
    </source>
</evidence>
<evidence type="ECO:0000313" key="4">
    <source>
        <dbReference type="Proteomes" id="UP000275719"/>
    </source>
</evidence>
<comment type="caution">
    <text evidence="3">The sequence shown here is derived from an EMBL/GenBank/DDBJ whole genome shotgun (WGS) entry which is preliminary data.</text>
</comment>
<dbReference type="CDD" id="cd02440">
    <property type="entry name" value="AdoMet_MTases"/>
    <property type="match status" value="1"/>
</dbReference>
<accession>A0A3P3W6H7</accession>
<dbReference type="Gene3D" id="1.10.10.1110">
    <property type="entry name" value="Methyltransferase PG1098, N-terminal domain"/>
    <property type="match status" value="1"/>
</dbReference>
<dbReference type="Pfam" id="PF22013">
    <property type="entry name" value="PG_1098_Fer"/>
    <property type="match status" value="1"/>
</dbReference>
<feature type="domain" description="THUMP-like" evidence="1">
    <location>
        <begin position="322"/>
        <end position="392"/>
    </location>
</feature>
<dbReference type="Pfam" id="PF18096">
    <property type="entry name" value="Thump_like"/>
    <property type="match status" value="1"/>
</dbReference>
<protein>
    <submittedName>
        <fullName evidence="3">Class I SAM-dependent methyltransferase</fullName>
    </submittedName>
</protein>
<dbReference type="Pfam" id="PF03602">
    <property type="entry name" value="Cons_hypoth95"/>
    <property type="match status" value="1"/>
</dbReference>
<dbReference type="InterPro" id="IPR029063">
    <property type="entry name" value="SAM-dependent_MTases_sf"/>
</dbReference>
<evidence type="ECO:0000313" key="3">
    <source>
        <dbReference type="EMBL" id="RRJ90324.1"/>
    </source>
</evidence>
<dbReference type="InterPro" id="IPR041497">
    <property type="entry name" value="Thump-like"/>
</dbReference>
<evidence type="ECO:0000259" key="2">
    <source>
        <dbReference type="Pfam" id="PF22013"/>
    </source>
</evidence>
<gene>
    <name evidence="3" type="ORF">EG240_09460</name>
</gene>
<keyword evidence="3" id="KW-0808">Transferase</keyword>